<evidence type="ECO:0000313" key="6">
    <source>
        <dbReference type="EMBL" id="KAG5673952.1"/>
    </source>
</evidence>
<evidence type="ECO:0008006" key="8">
    <source>
        <dbReference type="Google" id="ProtNLM"/>
    </source>
</evidence>
<dbReference type="Pfam" id="PF04710">
    <property type="entry name" value="Pellino_FHA"/>
    <property type="match status" value="1"/>
</dbReference>
<dbReference type="InterPro" id="IPR048334">
    <property type="entry name" value="Pellino_FHA"/>
</dbReference>
<dbReference type="OrthoDB" id="8801906at2759"/>
<protein>
    <recommendedName>
        <fullName evidence="8">Protein pellino</fullName>
    </recommendedName>
</protein>
<dbReference type="AlphaFoldDB" id="A0A9J6BW79"/>
<evidence type="ECO:0000256" key="2">
    <source>
        <dbReference type="ARBA" id="ARBA00022553"/>
    </source>
</evidence>
<evidence type="ECO:0000256" key="1">
    <source>
        <dbReference type="ARBA" id="ARBA00005639"/>
    </source>
</evidence>
<feature type="region of interest" description="Disordered" evidence="3">
    <location>
        <begin position="30"/>
        <end position="64"/>
    </location>
</feature>
<accession>A0A9J6BW79</accession>
<name>A0A9J6BW79_POLVA</name>
<keyword evidence="7" id="KW-1185">Reference proteome</keyword>
<comment type="caution">
    <text evidence="6">The sequence shown here is derived from an EMBL/GenBank/DDBJ whole genome shotgun (WGS) entry which is preliminary data.</text>
</comment>
<dbReference type="PANTHER" id="PTHR12098:SF2">
    <property type="entry name" value="PROTEIN PELLINO"/>
    <property type="match status" value="1"/>
</dbReference>
<dbReference type="GO" id="GO:0000209">
    <property type="term" value="P:protein polyubiquitination"/>
    <property type="evidence" value="ECO:0007669"/>
    <property type="project" value="InterPro"/>
</dbReference>
<evidence type="ECO:0000313" key="7">
    <source>
        <dbReference type="Proteomes" id="UP001107558"/>
    </source>
</evidence>
<evidence type="ECO:0000256" key="3">
    <source>
        <dbReference type="SAM" id="MobiDB-lite"/>
    </source>
</evidence>
<dbReference type="GO" id="GO:0061630">
    <property type="term" value="F:ubiquitin protein ligase activity"/>
    <property type="evidence" value="ECO:0007669"/>
    <property type="project" value="InterPro"/>
</dbReference>
<dbReference type="Proteomes" id="UP001107558">
    <property type="component" value="Chromosome 3"/>
</dbReference>
<sequence length="465" mass="52084">MDNSNFKKPILMSEYKKIINTSTINCKSINNNNNNNNSLNRKRKRTDGRESPLTIESDDHNGSDKPRVKYGELVILGYNGFLPQGDRGRRRSKFVLYKRSQHNGVKRSKHYIVQSPETTHAILDTNQHSISYTLSRNQAVIVEYQEDDNTDMFQVGRSSEPPIDFVVMDTLPGDKKDSKVMQSTISRFACRILVERNGAHRARIFAAGFDSSRNIFLGEKATKWQDSIEMDGLTTNGVLIMHPKGKFYGGNAKCGLWRETTLNGDVFSLRESRSAQQKGQPIKEESNILQDGTLIDLCGATLLWRSAEGLQNSPTKRDLEKLVDEINAGRPQCPVGLNTLVIPRKVTLGEHVNQPYVYLNCGHVQGHHDWGQDKTGARKCPMCLELSPVVHLCMGIEPAFYVDSGQPTYAFNPCGHMATEKTVKYWANVDIPHGTNGFQAVCPFCATPLSGSPGYVKLIFQDNLD</sequence>
<dbReference type="EMBL" id="JADBJN010000003">
    <property type="protein sequence ID" value="KAG5673952.1"/>
    <property type="molecule type" value="Genomic_DNA"/>
</dbReference>
<gene>
    <name evidence="6" type="ORF">PVAND_003949</name>
</gene>
<dbReference type="InterPro" id="IPR006800">
    <property type="entry name" value="Pellino_fam"/>
</dbReference>
<dbReference type="PANTHER" id="PTHR12098">
    <property type="entry name" value="E3 UBIQUITIN-PROTEIN LIGASE PELLINO-RELATED"/>
    <property type="match status" value="1"/>
</dbReference>
<organism evidence="6 7">
    <name type="scientific">Polypedilum vanderplanki</name>
    <name type="common">Sleeping chironomid midge</name>
    <dbReference type="NCBI Taxonomy" id="319348"/>
    <lineage>
        <taxon>Eukaryota</taxon>
        <taxon>Metazoa</taxon>
        <taxon>Ecdysozoa</taxon>
        <taxon>Arthropoda</taxon>
        <taxon>Hexapoda</taxon>
        <taxon>Insecta</taxon>
        <taxon>Pterygota</taxon>
        <taxon>Neoptera</taxon>
        <taxon>Endopterygota</taxon>
        <taxon>Diptera</taxon>
        <taxon>Nematocera</taxon>
        <taxon>Chironomoidea</taxon>
        <taxon>Chironomidae</taxon>
        <taxon>Chironominae</taxon>
        <taxon>Polypedilum</taxon>
        <taxon>Polypedilum</taxon>
    </lineage>
</organism>
<dbReference type="InterPro" id="IPR048335">
    <property type="entry name" value="Pellino_RING"/>
</dbReference>
<feature type="domain" description="Pellino FHA" evidence="4">
    <location>
        <begin position="64"/>
        <end position="321"/>
    </location>
</feature>
<keyword evidence="2" id="KW-0597">Phosphoprotein</keyword>
<proteinExistence type="inferred from homology"/>
<reference evidence="6" key="1">
    <citation type="submission" date="2021-03" db="EMBL/GenBank/DDBJ databases">
        <title>Chromosome level genome of the anhydrobiotic midge Polypedilum vanderplanki.</title>
        <authorList>
            <person name="Yoshida Y."/>
            <person name="Kikawada T."/>
            <person name="Gusev O."/>
        </authorList>
    </citation>
    <scope>NUCLEOTIDE SEQUENCE</scope>
    <source>
        <strain evidence="6">NIAS01</strain>
        <tissue evidence="6">Whole body or cell culture</tissue>
    </source>
</reference>
<dbReference type="Pfam" id="PF20723">
    <property type="entry name" value="Pellino_RING"/>
    <property type="match status" value="1"/>
</dbReference>
<evidence type="ECO:0000259" key="4">
    <source>
        <dbReference type="Pfam" id="PF04710"/>
    </source>
</evidence>
<evidence type="ECO:0000259" key="5">
    <source>
        <dbReference type="Pfam" id="PF20723"/>
    </source>
</evidence>
<dbReference type="GO" id="GO:0008592">
    <property type="term" value="P:regulation of Toll signaling pathway"/>
    <property type="evidence" value="ECO:0007669"/>
    <property type="project" value="InterPro"/>
</dbReference>
<feature type="domain" description="Pellino RING" evidence="5">
    <location>
        <begin position="326"/>
        <end position="465"/>
    </location>
</feature>
<dbReference type="PIRSF" id="PIRSF038886">
    <property type="entry name" value="Pellino"/>
    <property type="match status" value="1"/>
</dbReference>
<feature type="compositionally biased region" description="Low complexity" evidence="3">
    <location>
        <begin position="30"/>
        <end position="39"/>
    </location>
</feature>
<comment type="similarity">
    <text evidence="1">Belongs to the pellino family.</text>
</comment>